<evidence type="ECO:0000313" key="3">
    <source>
        <dbReference type="Proteomes" id="UP001501310"/>
    </source>
</evidence>
<gene>
    <name evidence="2" type="ORF">GCM10022211_21170</name>
</gene>
<dbReference type="Proteomes" id="UP001501310">
    <property type="component" value="Unassembled WGS sequence"/>
</dbReference>
<feature type="region of interest" description="Disordered" evidence="1">
    <location>
        <begin position="93"/>
        <end position="119"/>
    </location>
</feature>
<sequence length="119" mass="12344">MSGPSHVRIARARGDADQARARLIATIEEVKAKLAPGRLASNAVQSAKDKTIVVADEAVAAVKERPGLTAGIATAAALYIARKPLFAAVRGLFSSPDAGPEDDDEAPRRKAGAMEKING</sequence>
<evidence type="ECO:0000256" key="1">
    <source>
        <dbReference type="SAM" id="MobiDB-lite"/>
    </source>
</evidence>
<proteinExistence type="predicted"/>
<reference evidence="3" key="1">
    <citation type="journal article" date="2019" name="Int. J. Syst. Evol. Microbiol.">
        <title>The Global Catalogue of Microorganisms (GCM) 10K type strain sequencing project: providing services to taxonomists for standard genome sequencing and annotation.</title>
        <authorList>
            <consortium name="The Broad Institute Genomics Platform"/>
            <consortium name="The Broad Institute Genome Sequencing Center for Infectious Disease"/>
            <person name="Wu L."/>
            <person name="Ma J."/>
        </authorList>
    </citation>
    <scope>NUCLEOTIDE SEQUENCE [LARGE SCALE GENOMIC DNA]</scope>
    <source>
        <strain evidence="3">JCM 16603</strain>
    </source>
</reference>
<name>A0ABP7S6T4_9SPHN</name>
<comment type="caution">
    <text evidence="2">The sequence shown here is derived from an EMBL/GenBank/DDBJ whole genome shotgun (WGS) entry which is preliminary data.</text>
</comment>
<organism evidence="2 3">
    <name type="scientific">Sphingomonas humi</name>
    <dbReference type="NCBI Taxonomy" id="335630"/>
    <lineage>
        <taxon>Bacteria</taxon>
        <taxon>Pseudomonadati</taxon>
        <taxon>Pseudomonadota</taxon>
        <taxon>Alphaproteobacteria</taxon>
        <taxon>Sphingomonadales</taxon>
        <taxon>Sphingomonadaceae</taxon>
        <taxon>Sphingomonas</taxon>
    </lineage>
</organism>
<accession>A0ABP7S6T4</accession>
<dbReference type="RefSeq" id="WP_344710240.1">
    <property type="nucleotide sequence ID" value="NZ_BAAAZD010000002.1"/>
</dbReference>
<keyword evidence="3" id="KW-1185">Reference proteome</keyword>
<evidence type="ECO:0000313" key="2">
    <source>
        <dbReference type="EMBL" id="GAA4007587.1"/>
    </source>
</evidence>
<evidence type="ECO:0008006" key="4">
    <source>
        <dbReference type="Google" id="ProtNLM"/>
    </source>
</evidence>
<protein>
    <recommendedName>
        <fullName evidence="4">DUF3618 domain-containing protein</fullName>
    </recommendedName>
</protein>
<dbReference type="EMBL" id="BAAAZD010000002">
    <property type="protein sequence ID" value="GAA4007587.1"/>
    <property type="molecule type" value="Genomic_DNA"/>
</dbReference>